<sequence length="109" mass="11988">MRTLINVGDKVLLTTQNFFLGPDGREYRAVHGTVKAVQSDVETLGIKTNARSTNWYVEIGNVVIAGCQIFYAVKCDSVSFAPAEYWQAHDGQVTTTDRPTMIFNADGEG</sequence>
<accession>A0ABU1XXA8</accession>
<dbReference type="EMBL" id="JAVDWO010000007">
    <property type="protein sequence ID" value="MDR7193381.1"/>
    <property type="molecule type" value="Genomic_DNA"/>
</dbReference>
<reference evidence="1 2" key="1">
    <citation type="submission" date="2023-07" db="EMBL/GenBank/DDBJ databases">
        <title>Sorghum-associated microbial communities from plants grown in Nebraska, USA.</title>
        <authorList>
            <person name="Schachtman D."/>
        </authorList>
    </citation>
    <scope>NUCLEOTIDE SEQUENCE [LARGE SCALE GENOMIC DNA]</scope>
    <source>
        <strain evidence="1 2">4099</strain>
    </source>
</reference>
<organism evidence="1 2">
    <name type="scientific">Luteimonas terrae</name>
    <dbReference type="NCBI Taxonomy" id="1530191"/>
    <lineage>
        <taxon>Bacteria</taxon>
        <taxon>Pseudomonadati</taxon>
        <taxon>Pseudomonadota</taxon>
        <taxon>Gammaproteobacteria</taxon>
        <taxon>Lysobacterales</taxon>
        <taxon>Lysobacteraceae</taxon>
        <taxon>Luteimonas</taxon>
    </lineage>
</organism>
<protein>
    <submittedName>
        <fullName evidence="1">Uncharacterized protein</fullName>
    </submittedName>
</protein>
<evidence type="ECO:0000313" key="1">
    <source>
        <dbReference type="EMBL" id="MDR7193381.1"/>
    </source>
</evidence>
<name>A0ABU1XXA8_9GAMM</name>
<dbReference type="Proteomes" id="UP001256588">
    <property type="component" value="Unassembled WGS sequence"/>
</dbReference>
<keyword evidence="2" id="KW-1185">Reference proteome</keyword>
<comment type="caution">
    <text evidence="1">The sequence shown here is derived from an EMBL/GenBank/DDBJ whole genome shotgun (WGS) entry which is preliminary data.</text>
</comment>
<proteinExistence type="predicted"/>
<evidence type="ECO:0000313" key="2">
    <source>
        <dbReference type="Proteomes" id="UP001256588"/>
    </source>
</evidence>
<gene>
    <name evidence="1" type="ORF">J2W68_002115</name>
</gene>
<dbReference type="RefSeq" id="WP_310235526.1">
    <property type="nucleotide sequence ID" value="NZ_JAVDWO010000007.1"/>
</dbReference>